<dbReference type="InterPro" id="IPR053148">
    <property type="entry name" value="PD-DEXK-like_domain"/>
</dbReference>
<proteinExistence type="predicted"/>
<dbReference type="InterPro" id="IPR041527">
    <property type="entry name" value="YhcG_N"/>
</dbReference>
<evidence type="ECO:0000259" key="2">
    <source>
        <dbReference type="Pfam" id="PF17761"/>
    </source>
</evidence>
<evidence type="ECO:0000259" key="1">
    <source>
        <dbReference type="Pfam" id="PF06250"/>
    </source>
</evidence>
<organism evidence="3 4">
    <name type="scientific">Clostridium chromiireducens</name>
    <dbReference type="NCBI Taxonomy" id="225345"/>
    <lineage>
        <taxon>Bacteria</taxon>
        <taxon>Bacillati</taxon>
        <taxon>Bacillota</taxon>
        <taxon>Clostridia</taxon>
        <taxon>Eubacteriales</taxon>
        <taxon>Clostridiaceae</taxon>
        <taxon>Clostridium</taxon>
    </lineage>
</organism>
<dbReference type="RefSeq" id="WP_160361469.1">
    <property type="nucleotide sequence ID" value="NZ_WSRQ01000084.1"/>
</dbReference>
<dbReference type="PANTHER" id="PTHR30547">
    <property type="entry name" value="UNCHARACTERIZED PROTEIN YHCG-RELATED"/>
    <property type="match status" value="1"/>
</dbReference>
<feature type="domain" description="YhcG PDDEXK nuclease" evidence="1">
    <location>
        <begin position="181"/>
        <end position="331"/>
    </location>
</feature>
<evidence type="ECO:0000313" key="3">
    <source>
        <dbReference type="EMBL" id="MVX67006.1"/>
    </source>
</evidence>
<comment type="caution">
    <text evidence="3">The sequence shown here is derived from an EMBL/GenBank/DDBJ whole genome shotgun (WGS) entry which is preliminary data.</text>
</comment>
<dbReference type="InterPro" id="IPR011856">
    <property type="entry name" value="tRNA_endonuc-like_dom_sf"/>
</dbReference>
<protein>
    <submittedName>
        <fullName evidence="3">DUF1016 family protein</fullName>
    </submittedName>
</protein>
<dbReference type="InterPro" id="IPR009362">
    <property type="entry name" value="YhcG_C"/>
</dbReference>
<feature type="domain" description="YhcG N-terminal" evidence="2">
    <location>
        <begin position="16"/>
        <end position="152"/>
    </location>
</feature>
<dbReference type="Gene3D" id="3.40.1350.10">
    <property type="match status" value="1"/>
</dbReference>
<dbReference type="Proteomes" id="UP000656077">
    <property type="component" value="Unassembled WGS sequence"/>
</dbReference>
<dbReference type="GO" id="GO:0003676">
    <property type="term" value="F:nucleic acid binding"/>
    <property type="evidence" value="ECO:0007669"/>
    <property type="project" value="InterPro"/>
</dbReference>
<sequence length="348" mass="41006">MSNLINNENINFLYKEIVKAIDNSKRNVVSAVNSEMVALYWNIGKIIKTEILQSEKAEYGKSVISDLSKDLTKEYGKGYSQRNLFNMVKFFETFHDEQILQTLSAKLSWSHFVKLFYIDDDLKRDFYTTMCINEHWSVRTLTDRINSMLYERTAISKKPELTIRNDLKQLNDKNKMTTDLFFRDPYVLDFLQLQDTYSEKDIENAILADLEKFILEMGRDFAFLGRQVRITVGNKDYYIDLLFYHRKLRRLVLIELKLGEFLPEHKGQVELYLRWLQKNEMNDGEEPPIAIILCASKNDEEIELLEVDKSGIHVGQYLTQLPPKELFQEKLHKAIERARASLTSRELE</sequence>
<dbReference type="PANTHER" id="PTHR30547:SF5">
    <property type="entry name" value="NUCLEASE YHCG-RELATED"/>
    <property type="match status" value="1"/>
</dbReference>
<dbReference type="AlphaFoldDB" id="A0A964RSK3"/>
<name>A0A964RSK3_9CLOT</name>
<evidence type="ECO:0000313" key="4">
    <source>
        <dbReference type="Proteomes" id="UP000656077"/>
    </source>
</evidence>
<dbReference type="Pfam" id="PF06250">
    <property type="entry name" value="YhcG_C"/>
    <property type="match status" value="1"/>
</dbReference>
<reference evidence="3" key="1">
    <citation type="submission" date="2019-12" db="EMBL/GenBank/DDBJ databases">
        <title>Microbes associate with the intestines of laboratory mice.</title>
        <authorList>
            <person name="Navarre W."/>
            <person name="Wong E."/>
        </authorList>
    </citation>
    <scope>NUCLEOTIDE SEQUENCE</scope>
    <source>
        <strain evidence="3">NM79_F5</strain>
    </source>
</reference>
<accession>A0A964RSK3</accession>
<dbReference type="EMBL" id="WSRQ01000084">
    <property type="protein sequence ID" value="MVX67006.1"/>
    <property type="molecule type" value="Genomic_DNA"/>
</dbReference>
<dbReference type="Pfam" id="PF17761">
    <property type="entry name" value="DUF1016_N"/>
    <property type="match status" value="1"/>
</dbReference>
<gene>
    <name evidence="3" type="ORF">GKZ28_25460</name>
</gene>